<gene>
    <name evidence="2" type="ORF">H312_01805</name>
</gene>
<feature type="non-terminal residue" evidence="2">
    <location>
        <position position="1"/>
    </location>
</feature>
<dbReference type="AlphaFoldDB" id="A0A059F0G8"/>
<feature type="signal peptide" evidence="1">
    <location>
        <begin position="1"/>
        <end position="25"/>
    </location>
</feature>
<evidence type="ECO:0000313" key="2">
    <source>
        <dbReference type="EMBL" id="KCZ80798.1"/>
    </source>
</evidence>
<protein>
    <submittedName>
        <fullName evidence="2">Uncharacterized protein</fullName>
    </submittedName>
</protein>
<accession>A0A059F0G8</accession>
<dbReference type="EMBL" id="KK365162">
    <property type="protein sequence ID" value="KCZ80798.1"/>
    <property type="molecule type" value="Genomic_DNA"/>
</dbReference>
<organism evidence="2 3">
    <name type="scientific">Anncaliia algerae PRA339</name>
    <dbReference type="NCBI Taxonomy" id="1288291"/>
    <lineage>
        <taxon>Eukaryota</taxon>
        <taxon>Fungi</taxon>
        <taxon>Fungi incertae sedis</taxon>
        <taxon>Microsporidia</taxon>
        <taxon>Tubulinosematoidea</taxon>
        <taxon>Tubulinosematidae</taxon>
        <taxon>Anncaliia</taxon>
    </lineage>
</organism>
<keyword evidence="1" id="KW-0732">Signal</keyword>
<evidence type="ECO:0000313" key="3">
    <source>
        <dbReference type="Proteomes" id="UP000030655"/>
    </source>
</evidence>
<proteinExistence type="predicted"/>
<dbReference type="VEuPathDB" id="MicrosporidiaDB:H312_01805"/>
<dbReference type="HOGENOM" id="CLU_1758354_0_0_1"/>
<reference evidence="3" key="1">
    <citation type="submission" date="2013-02" db="EMBL/GenBank/DDBJ databases">
        <authorList>
            <consortium name="The Broad Institute Genome Sequencing Platform"/>
            <person name="Cuomo C."/>
            <person name="Becnel J."/>
            <person name="Sanscrainte N."/>
            <person name="Walker B."/>
            <person name="Young S.K."/>
            <person name="Zeng Q."/>
            <person name="Gargeya S."/>
            <person name="Fitzgerald M."/>
            <person name="Haas B."/>
            <person name="Abouelleil A."/>
            <person name="Alvarado L."/>
            <person name="Arachchi H.M."/>
            <person name="Berlin A.M."/>
            <person name="Chapman S.B."/>
            <person name="Dewar J."/>
            <person name="Goldberg J."/>
            <person name="Griggs A."/>
            <person name="Gujja S."/>
            <person name="Hansen M."/>
            <person name="Howarth C."/>
            <person name="Imamovic A."/>
            <person name="Larimer J."/>
            <person name="McCowan C."/>
            <person name="Murphy C."/>
            <person name="Neiman D."/>
            <person name="Pearson M."/>
            <person name="Priest M."/>
            <person name="Roberts A."/>
            <person name="Saif S."/>
            <person name="Shea T."/>
            <person name="Sisk P."/>
            <person name="Sykes S."/>
            <person name="Wortman J."/>
            <person name="Nusbaum C."/>
            <person name="Birren B."/>
        </authorList>
    </citation>
    <scope>NUCLEOTIDE SEQUENCE [LARGE SCALE GENOMIC DNA]</scope>
    <source>
        <strain evidence="3">PRA339</strain>
    </source>
</reference>
<name>A0A059F0G8_9MICR</name>
<reference evidence="2 3" key="2">
    <citation type="submission" date="2014-03" db="EMBL/GenBank/DDBJ databases">
        <title>The Genome Sequence of Anncaliia algerae insect isolate PRA339.</title>
        <authorList>
            <consortium name="The Broad Institute Genome Sequencing Platform"/>
            <consortium name="The Broad Institute Genome Sequencing Center for Infectious Disease"/>
            <person name="Cuomo C."/>
            <person name="Becnel J."/>
            <person name="Sanscrainte N."/>
            <person name="Walker B."/>
            <person name="Young S.K."/>
            <person name="Zeng Q."/>
            <person name="Gargeya S."/>
            <person name="Fitzgerald M."/>
            <person name="Haas B."/>
            <person name="Abouelleil A."/>
            <person name="Alvarado L."/>
            <person name="Arachchi H.M."/>
            <person name="Berlin A.M."/>
            <person name="Chapman S.B."/>
            <person name="Dewar J."/>
            <person name="Goldberg J."/>
            <person name="Griggs A."/>
            <person name="Gujja S."/>
            <person name="Hansen M."/>
            <person name="Howarth C."/>
            <person name="Imamovic A."/>
            <person name="Larimer J."/>
            <person name="McCowan C."/>
            <person name="Murphy C."/>
            <person name="Neiman D."/>
            <person name="Pearson M."/>
            <person name="Priest M."/>
            <person name="Roberts A."/>
            <person name="Saif S."/>
            <person name="Shea T."/>
            <person name="Sisk P."/>
            <person name="Sykes S."/>
            <person name="Wortman J."/>
            <person name="Nusbaum C."/>
            <person name="Birren B."/>
        </authorList>
    </citation>
    <scope>NUCLEOTIDE SEQUENCE [LARGE SCALE GENOMIC DNA]</scope>
    <source>
        <strain evidence="2 3">PRA339</strain>
    </source>
</reference>
<keyword evidence="3" id="KW-1185">Reference proteome</keyword>
<feature type="chain" id="PRO_5001577652" evidence="1">
    <location>
        <begin position="26"/>
        <end position="161"/>
    </location>
</feature>
<sequence length="161" mass="19160">FILLIHCKLTLRFMLFFNIISIAASVNPVSFQAVKEILYWSDSLTDENSISKAKLFVKCFETFIQNEENNKHKRYDECNRNGNYDFKNVAKNKYTECIKLLKQRFFFEEVGSNKSLSHENFEDKFIEFLKHGSRIDHFVVDYMFFGVLDEILKSMAYEDEK</sequence>
<dbReference type="Proteomes" id="UP000030655">
    <property type="component" value="Unassembled WGS sequence"/>
</dbReference>
<dbReference type="OrthoDB" id="10288363at2759"/>
<evidence type="ECO:0000256" key="1">
    <source>
        <dbReference type="SAM" id="SignalP"/>
    </source>
</evidence>